<proteinExistence type="predicted"/>
<sequence length="38" mass="4159">MLGRDGETELSAVVRRGHCTRPGRVIPDPGGITSQWPR</sequence>
<reference evidence="2" key="1">
    <citation type="submission" date="2014-01" db="EMBL/GenBank/DDBJ databases">
        <authorList>
            <person name="Brown-Elliot B."/>
            <person name="Wallace R."/>
            <person name="Lenaerts A."/>
            <person name="Ordway D."/>
            <person name="DeGroote M.A."/>
            <person name="Parker T."/>
            <person name="Sizemore C."/>
            <person name="Tallon L.J."/>
            <person name="Sadzewicz L.K."/>
            <person name="Sengamalay N."/>
            <person name="Fraser C.M."/>
            <person name="Hine E."/>
            <person name="Shefchek K.A."/>
            <person name="Das S.P."/>
            <person name="Tettelin H."/>
        </authorList>
    </citation>
    <scope>NUCLEOTIDE SEQUENCE [LARGE SCALE GENOMIC DNA]</scope>
    <source>
        <strain evidence="2">4042</strain>
    </source>
</reference>
<accession>X8DK99</accession>
<evidence type="ECO:0000256" key="1">
    <source>
        <dbReference type="SAM" id="MobiDB-lite"/>
    </source>
</evidence>
<feature type="region of interest" description="Disordered" evidence="1">
    <location>
        <begin position="1"/>
        <end position="38"/>
    </location>
</feature>
<gene>
    <name evidence="2" type="ORF">I553_1967</name>
</gene>
<evidence type="ECO:0000313" key="2">
    <source>
        <dbReference type="EMBL" id="EUA68779.1"/>
    </source>
</evidence>
<protein>
    <submittedName>
        <fullName evidence="2">Uncharacterized protein</fullName>
    </submittedName>
</protein>
<comment type="caution">
    <text evidence="2">The sequence shown here is derived from an EMBL/GenBank/DDBJ whole genome shotgun (WGS) entry which is preliminary data.</text>
</comment>
<dbReference type="AlphaFoldDB" id="X8DK99"/>
<name>X8DK99_MYCXE</name>
<dbReference type="EMBL" id="JAOB01000013">
    <property type="protein sequence ID" value="EUA68779.1"/>
    <property type="molecule type" value="Genomic_DNA"/>
</dbReference>
<organism evidence="2">
    <name type="scientific">Mycobacterium xenopi 4042</name>
    <dbReference type="NCBI Taxonomy" id="1299334"/>
    <lineage>
        <taxon>Bacteria</taxon>
        <taxon>Bacillati</taxon>
        <taxon>Actinomycetota</taxon>
        <taxon>Actinomycetes</taxon>
        <taxon>Mycobacteriales</taxon>
        <taxon>Mycobacteriaceae</taxon>
        <taxon>Mycobacterium</taxon>
    </lineage>
</organism>